<evidence type="ECO:0000256" key="1">
    <source>
        <dbReference type="SAM" id="MobiDB-lite"/>
    </source>
</evidence>
<accession>A0A7S0UGX4</accession>
<organism evidence="2">
    <name type="scientific">Pseudo-nitzschia delicatissima</name>
    <dbReference type="NCBI Taxonomy" id="44447"/>
    <lineage>
        <taxon>Eukaryota</taxon>
        <taxon>Sar</taxon>
        <taxon>Stramenopiles</taxon>
        <taxon>Ochrophyta</taxon>
        <taxon>Bacillariophyta</taxon>
        <taxon>Bacillariophyceae</taxon>
        <taxon>Bacillariophycidae</taxon>
        <taxon>Bacillariales</taxon>
        <taxon>Bacillariaceae</taxon>
        <taxon>Pseudo-nitzschia</taxon>
    </lineage>
</organism>
<dbReference type="EMBL" id="HBFL01003307">
    <property type="protein sequence ID" value="CAD8762310.1"/>
    <property type="molecule type" value="Transcribed_RNA"/>
</dbReference>
<feature type="region of interest" description="Disordered" evidence="1">
    <location>
        <begin position="173"/>
        <end position="225"/>
    </location>
</feature>
<name>A0A7S0UGX4_9STRA</name>
<evidence type="ECO:0000313" key="2">
    <source>
        <dbReference type="EMBL" id="CAD8762310.1"/>
    </source>
</evidence>
<proteinExistence type="predicted"/>
<evidence type="ECO:0008006" key="3">
    <source>
        <dbReference type="Google" id="ProtNLM"/>
    </source>
</evidence>
<protein>
    <recommendedName>
        <fullName evidence="3">PH domain-containing protein</fullName>
    </recommendedName>
</protein>
<feature type="compositionally biased region" description="Low complexity" evidence="1">
    <location>
        <begin position="185"/>
        <end position="203"/>
    </location>
</feature>
<reference evidence="2" key="1">
    <citation type="submission" date="2021-01" db="EMBL/GenBank/DDBJ databases">
        <authorList>
            <person name="Corre E."/>
            <person name="Pelletier E."/>
            <person name="Niang G."/>
            <person name="Scheremetjew M."/>
            <person name="Finn R."/>
            <person name="Kale V."/>
            <person name="Holt S."/>
            <person name="Cochrane G."/>
            <person name="Meng A."/>
            <person name="Brown T."/>
            <person name="Cohen L."/>
        </authorList>
    </citation>
    <scope>NUCLEOTIDE SEQUENCE</scope>
    <source>
        <strain evidence="2">UNC1205</strain>
    </source>
</reference>
<gene>
    <name evidence="2" type="ORF">PDEL1432_LOCUS2350</name>
</gene>
<dbReference type="AlphaFoldDB" id="A0A7S0UGX4"/>
<sequence>MTPSTAGGKSYSNYSINKSNSSVNFDDTPTTYATARAYHPTPEKTPTTWDILRNKDSNTHINGNVPQEGQLICGSLIVESNGMLRKWKTRASRIYMRGEGYQWDIGEKRSFPIRFGISKVEFHPNYPLSFAVSLDPTSPNAPIIRAATANEHEYHRWMKALYKATTGEPYEGRTTDLIDNDDTIPPAYSWSSPSRASYSQPASNAQGDDEDAELQRILELSKFET</sequence>
<feature type="compositionally biased region" description="Basic and acidic residues" evidence="1">
    <location>
        <begin position="213"/>
        <end position="225"/>
    </location>
</feature>